<organism evidence="6 7">
    <name type="scientific">Streptomyces flavotricini</name>
    <dbReference type="NCBI Taxonomy" id="66888"/>
    <lineage>
        <taxon>Bacteria</taxon>
        <taxon>Bacillati</taxon>
        <taxon>Actinomycetota</taxon>
        <taxon>Actinomycetes</taxon>
        <taxon>Kitasatosporales</taxon>
        <taxon>Streptomycetaceae</taxon>
        <taxon>Streptomyces</taxon>
    </lineage>
</organism>
<dbReference type="Pfam" id="PF06236">
    <property type="entry name" value="MelC1"/>
    <property type="match status" value="1"/>
</dbReference>
<dbReference type="RefSeq" id="WP_229343941.1">
    <property type="nucleotide sequence ID" value="NZ_JAINUL010000001.1"/>
</dbReference>
<dbReference type="Proteomes" id="UP001520654">
    <property type="component" value="Unassembled WGS sequence"/>
</dbReference>
<keyword evidence="3" id="KW-0186">Copper</keyword>
<keyword evidence="7" id="KW-1185">Reference proteome</keyword>
<name>A0ABS8EI64_9ACTN</name>
<feature type="signal peptide" evidence="5">
    <location>
        <begin position="1"/>
        <end position="23"/>
    </location>
</feature>
<dbReference type="InterPro" id="IPR010928">
    <property type="entry name" value="MelC1"/>
</dbReference>
<keyword evidence="2 5" id="KW-0732">Signal</keyword>
<dbReference type="Gene3D" id="3.30.1880.10">
    <property type="entry name" value="protein ne1242 domain like"/>
    <property type="match status" value="1"/>
</dbReference>
<evidence type="ECO:0000256" key="2">
    <source>
        <dbReference type="ARBA" id="ARBA00022729"/>
    </source>
</evidence>
<gene>
    <name evidence="6" type="ORF">K7B10_37650</name>
</gene>
<sequence>MNMITRRQALGLGSAVAAAAGLAACSSKSTSEAPGAGASGASGVAGPSGAPVSLPTGTIDETYEGHRIQITVGPGGHHGMVMPTVKVDGNDLHIMPNADGSWVTVVNHYETFPDPVSAARAAVRELQGADLVPFTAKEAKL</sequence>
<dbReference type="InterPro" id="IPR006311">
    <property type="entry name" value="TAT_signal"/>
</dbReference>
<evidence type="ECO:0000256" key="3">
    <source>
        <dbReference type="ARBA" id="ARBA00023008"/>
    </source>
</evidence>
<dbReference type="PROSITE" id="PS51318">
    <property type="entry name" value="TAT"/>
    <property type="match status" value="1"/>
</dbReference>
<dbReference type="EMBL" id="JAINUL010000001">
    <property type="protein sequence ID" value="MCC0100404.1"/>
    <property type="molecule type" value="Genomic_DNA"/>
</dbReference>
<dbReference type="NCBIfam" id="NF047833">
    <property type="entry name" value="TyroCdyMelC1"/>
    <property type="match status" value="1"/>
</dbReference>
<evidence type="ECO:0000256" key="4">
    <source>
        <dbReference type="SAM" id="MobiDB-lite"/>
    </source>
</evidence>
<comment type="caution">
    <text evidence="6">The sequence shown here is derived from an EMBL/GenBank/DDBJ whole genome shotgun (WGS) entry which is preliminary data.</text>
</comment>
<reference evidence="6 7" key="1">
    <citation type="submission" date="2021-08" db="EMBL/GenBank/DDBJ databases">
        <title>Genomic Architecture of Streptomyces flavotricini NGL1 and Streptomyces erythrochromogenes HMS4 With Differential Plant Beneficial attributes and laccase production capabilities.</title>
        <authorList>
            <person name="Salwan R."/>
            <person name="Kaur R."/>
            <person name="Sharma V."/>
        </authorList>
    </citation>
    <scope>NUCLEOTIDE SEQUENCE [LARGE SCALE GENOMIC DNA]</scope>
    <source>
        <strain evidence="6 7">NGL1</strain>
    </source>
</reference>
<dbReference type="PROSITE" id="PS51257">
    <property type="entry name" value="PROKAR_LIPOPROTEIN"/>
    <property type="match status" value="1"/>
</dbReference>
<dbReference type="InterPro" id="IPR023199">
    <property type="entry name" value="GriE/MELC1_sf"/>
</dbReference>
<feature type="chain" id="PRO_5047292090" evidence="5">
    <location>
        <begin position="24"/>
        <end position="141"/>
    </location>
</feature>
<evidence type="ECO:0000313" key="7">
    <source>
        <dbReference type="Proteomes" id="UP001520654"/>
    </source>
</evidence>
<accession>A0ABS8EI64</accession>
<evidence type="ECO:0000256" key="5">
    <source>
        <dbReference type="SAM" id="SignalP"/>
    </source>
</evidence>
<comment type="similarity">
    <text evidence="1">Belongs to the melC1 family.</text>
</comment>
<protein>
    <submittedName>
        <fullName evidence="6">Tyrosinase cofactor</fullName>
    </submittedName>
</protein>
<feature type="region of interest" description="Disordered" evidence="4">
    <location>
        <begin position="28"/>
        <end position="53"/>
    </location>
</feature>
<evidence type="ECO:0000313" key="6">
    <source>
        <dbReference type="EMBL" id="MCC0100404.1"/>
    </source>
</evidence>
<proteinExistence type="inferred from homology"/>
<evidence type="ECO:0000256" key="1">
    <source>
        <dbReference type="ARBA" id="ARBA00009871"/>
    </source>
</evidence>